<dbReference type="EMBL" id="CAWUPB010001159">
    <property type="protein sequence ID" value="CAK7339916.1"/>
    <property type="molecule type" value="Genomic_DNA"/>
</dbReference>
<comment type="caution">
    <text evidence="1">The sequence shown here is derived from an EMBL/GenBank/DDBJ whole genome shotgun (WGS) entry which is preliminary data.</text>
</comment>
<organism evidence="1 2">
    <name type="scientific">Dovyalis caffra</name>
    <dbReference type="NCBI Taxonomy" id="77055"/>
    <lineage>
        <taxon>Eukaryota</taxon>
        <taxon>Viridiplantae</taxon>
        <taxon>Streptophyta</taxon>
        <taxon>Embryophyta</taxon>
        <taxon>Tracheophyta</taxon>
        <taxon>Spermatophyta</taxon>
        <taxon>Magnoliopsida</taxon>
        <taxon>eudicotyledons</taxon>
        <taxon>Gunneridae</taxon>
        <taxon>Pentapetalae</taxon>
        <taxon>rosids</taxon>
        <taxon>fabids</taxon>
        <taxon>Malpighiales</taxon>
        <taxon>Salicaceae</taxon>
        <taxon>Flacourtieae</taxon>
        <taxon>Dovyalis</taxon>
    </lineage>
</organism>
<evidence type="ECO:0000313" key="1">
    <source>
        <dbReference type="EMBL" id="CAK7339916.1"/>
    </source>
</evidence>
<sequence length="64" mass="7218">METLSSVRCGLGYLSSERWIKRRSSSEWSKIENKEGGQAVSETRLARLYKVLGVGGRKDSEVKQ</sequence>
<keyword evidence="2" id="KW-1185">Reference proteome</keyword>
<evidence type="ECO:0000313" key="2">
    <source>
        <dbReference type="Proteomes" id="UP001314170"/>
    </source>
</evidence>
<dbReference type="Proteomes" id="UP001314170">
    <property type="component" value="Unassembled WGS sequence"/>
</dbReference>
<protein>
    <submittedName>
        <fullName evidence="1">Uncharacterized protein</fullName>
    </submittedName>
</protein>
<proteinExistence type="predicted"/>
<gene>
    <name evidence="1" type="ORF">DCAF_LOCUS14994</name>
</gene>
<dbReference type="AlphaFoldDB" id="A0AAV1RT78"/>
<accession>A0AAV1RT78</accession>
<name>A0AAV1RT78_9ROSI</name>
<reference evidence="1 2" key="1">
    <citation type="submission" date="2024-01" db="EMBL/GenBank/DDBJ databases">
        <authorList>
            <person name="Waweru B."/>
        </authorList>
    </citation>
    <scope>NUCLEOTIDE SEQUENCE [LARGE SCALE GENOMIC DNA]</scope>
</reference>